<dbReference type="Pfam" id="PF13871">
    <property type="entry name" value="Helicase_C_4"/>
    <property type="match status" value="1"/>
</dbReference>
<proteinExistence type="predicted"/>
<evidence type="ECO:0000259" key="1">
    <source>
        <dbReference type="Pfam" id="PF13871"/>
    </source>
</evidence>
<dbReference type="PANTHER" id="PTHR12706:SF30">
    <property type="entry name" value="PROTEIN STRAWBERRY NOTCH-RELATED"/>
    <property type="match status" value="1"/>
</dbReference>
<reference evidence="2 3" key="1">
    <citation type="submission" date="2024-08" db="EMBL/GenBank/DDBJ databases">
        <authorList>
            <person name="Cucini C."/>
            <person name="Frati F."/>
        </authorList>
    </citation>
    <scope>NUCLEOTIDE SEQUENCE [LARGE SCALE GENOMIC DNA]</scope>
</reference>
<accession>A0ABP1RNS7</accession>
<dbReference type="EMBL" id="CAXLJM020000090">
    <property type="protein sequence ID" value="CAL8131860.1"/>
    <property type="molecule type" value="Genomic_DNA"/>
</dbReference>
<comment type="caution">
    <text evidence="2">The sequence shown here is derived from an EMBL/GenBank/DDBJ whole genome shotgun (WGS) entry which is preliminary data.</text>
</comment>
<dbReference type="InterPro" id="IPR026937">
    <property type="entry name" value="SBNO_Helicase_C_dom"/>
</dbReference>
<protein>
    <recommendedName>
        <fullName evidence="1">Strawberry notch helicase C domain-containing protein</fullName>
    </recommendedName>
</protein>
<name>A0ABP1RNS7_9HEXA</name>
<feature type="domain" description="Strawberry notch helicase C" evidence="1">
    <location>
        <begin position="105"/>
        <end position="257"/>
    </location>
</feature>
<evidence type="ECO:0000313" key="2">
    <source>
        <dbReference type="EMBL" id="CAL8131860.1"/>
    </source>
</evidence>
<dbReference type="Proteomes" id="UP001642540">
    <property type="component" value="Unassembled WGS sequence"/>
</dbReference>
<evidence type="ECO:0000313" key="3">
    <source>
        <dbReference type="Proteomes" id="UP001642540"/>
    </source>
</evidence>
<keyword evidence="3" id="KW-1185">Reference proteome</keyword>
<sequence>MELITVYLQAKGSFICRALDQSNVTCEKWPIELDVSQRFLYNDCAVIAPAVKEIREKYNPETTSIVVALQTTGIASFNVISEKEDSKVQILRKFYQLSTRIGRNPADTIIECLGGRDAVSEILGRMKVQVRLSREEIEIIMGVKKLGQLRTWKIKKQAWIAGNSRRNILGSTGLSLHCDSKSSIKTRWVQVVIQVPWVPESAIQQLGRVNRSNHVRPPRYIIVQSNIPGEARFFLTFLERLSKLGAISSGTRATDKNLGSEFKFPASKNPEVAVLANSTNQQIAKL</sequence>
<dbReference type="InterPro" id="IPR026741">
    <property type="entry name" value="SNO"/>
</dbReference>
<dbReference type="PANTHER" id="PTHR12706">
    <property type="entry name" value="STRAWBERRY NOTCH-RELATED"/>
    <property type="match status" value="1"/>
</dbReference>
<organism evidence="2 3">
    <name type="scientific">Orchesella dallaii</name>
    <dbReference type="NCBI Taxonomy" id="48710"/>
    <lineage>
        <taxon>Eukaryota</taxon>
        <taxon>Metazoa</taxon>
        <taxon>Ecdysozoa</taxon>
        <taxon>Arthropoda</taxon>
        <taxon>Hexapoda</taxon>
        <taxon>Collembola</taxon>
        <taxon>Entomobryomorpha</taxon>
        <taxon>Entomobryoidea</taxon>
        <taxon>Orchesellidae</taxon>
        <taxon>Orchesellinae</taxon>
        <taxon>Orchesella</taxon>
    </lineage>
</organism>
<gene>
    <name evidence="2" type="ORF">ODALV1_LOCUS24360</name>
</gene>